<dbReference type="STRING" id="320778.ABT57_15195"/>
<dbReference type="EMBL" id="LDOU01000015">
    <property type="protein sequence ID" value="KLV08152.1"/>
    <property type="molecule type" value="Genomic_DNA"/>
</dbReference>
<dbReference type="SMART" id="SM00052">
    <property type="entry name" value="EAL"/>
    <property type="match status" value="1"/>
</dbReference>
<evidence type="ECO:0000259" key="1">
    <source>
        <dbReference type="PROSITE" id="PS50883"/>
    </source>
</evidence>
<dbReference type="PANTHER" id="PTHR33121">
    <property type="entry name" value="CYCLIC DI-GMP PHOSPHODIESTERASE PDEF"/>
    <property type="match status" value="1"/>
</dbReference>
<protein>
    <recommendedName>
        <fullName evidence="1">EAL domain-containing protein</fullName>
    </recommendedName>
</protein>
<dbReference type="Gene3D" id="3.20.20.450">
    <property type="entry name" value="EAL domain"/>
    <property type="match status" value="1"/>
</dbReference>
<dbReference type="PROSITE" id="PS50883">
    <property type="entry name" value="EAL"/>
    <property type="match status" value="1"/>
</dbReference>
<dbReference type="CDD" id="cd01948">
    <property type="entry name" value="EAL"/>
    <property type="match status" value="1"/>
</dbReference>
<proteinExistence type="predicted"/>
<dbReference type="OrthoDB" id="1673646at2"/>
<gene>
    <name evidence="2" type="ORF">ABT57_15195</name>
</gene>
<dbReference type="Proteomes" id="UP000035909">
    <property type="component" value="Unassembled WGS sequence"/>
</dbReference>
<keyword evidence="3" id="KW-1185">Reference proteome</keyword>
<reference evidence="2 3" key="1">
    <citation type="submission" date="2015-05" db="EMBL/GenBank/DDBJ databases">
        <title>Photobacterium galathea sp. nov.</title>
        <authorList>
            <person name="Machado H."/>
            <person name="Gram L."/>
        </authorList>
    </citation>
    <scope>NUCLEOTIDE SEQUENCE [LARGE SCALE GENOMIC DNA]</scope>
    <source>
        <strain evidence="2 3">DSM 22954</strain>
    </source>
</reference>
<dbReference type="InterPro" id="IPR001633">
    <property type="entry name" value="EAL_dom"/>
</dbReference>
<dbReference type="InterPro" id="IPR035919">
    <property type="entry name" value="EAL_sf"/>
</dbReference>
<dbReference type="SUPFAM" id="SSF141868">
    <property type="entry name" value="EAL domain-like"/>
    <property type="match status" value="1"/>
</dbReference>
<dbReference type="Pfam" id="PF00563">
    <property type="entry name" value="EAL"/>
    <property type="match status" value="1"/>
</dbReference>
<sequence>MNNILRAGQELDPYIRRSEDGAFFATYKDFVLKSAFQPIVTPDGEIFAFEALLRVEHASGFCLDTGSVIESYLEHTVDLINVDRLSRNVHLRNFARLGLPTNLFINVTPIALLDSAARQDTESLLLTTLSAMNLNPSCIYLEVLEHPCDDEHCLTRTLHSLRRHGVKVAVDDYGMGASSMSRTTAMRPDVLKISKPLLDSYVAGDTQPMIEALSVAAAISAQVLIEGIEDQPSCELAKALGADLLQGYFTGRPCSIPAYRPQTDCKLLPSGSVSGGAVTGSVSSLTVPKSPFYPC</sequence>
<name>A0A0J1K101_9GAMM</name>
<feature type="domain" description="EAL" evidence="1">
    <location>
        <begin position="16"/>
        <end position="267"/>
    </location>
</feature>
<dbReference type="PATRIC" id="fig|320778.3.peg.3304"/>
<dbReference type="RefSeq" id="WP_047886041.1">
    <property type="nucleotide sequence ID" value="NZ_CP071326.1"/>
</dbReference>
<dbReference type="PANTHER" id="PTHR33121:SF70">
    <property type="entry name" value="SIGNALING PROTEIN YKOW"/>
    <property type="match status" value="1"/>
</dbReference>
<dbReference type="InterPro" id="IPR050706">
    <property type="entry name" value="Cyclic-di-GMP_PDE-like"/>
</dbReference>
<comment type="caution">
    <text evidence="2">The sequence shown here is derived from an EMBL/GenBank/DDBJ whole genome shotgun (WGS) entry which is preliminary data.</text>
</comment>
<accession>A0A0J1K101</accession>
<dbReference type="GO" id="GO:0071111">
    <property type="term" value="F:cyclic-guanylate-specific phosphodiesterase activity"/>
    <property type="evidence" value="ECO:0007669"/>
    <property type="project" value="InterPro"/>
</dbReference>
<dbReference type="AlphaFoldDB" id="A0A0J1K101"/>
<evidence type="ECO:0000313" key="2">
    <source>
        <dbReference type="EMBL" id="KLV08152.1"/>
    </source>
</evidence>
<evidence type="ECO:0000313" key="3">
    <source>
        <dbReference type="Proteomes" id="UP000035909"/>
    </source>
</evidence>
<organism evidence="2 3">
    <name type="scientific">Photobacterium ganghwense</name>
    <dbReference type="NCBI Taxonomy" id="320778"/>
    <lineage>
        <taxon>Bacteria</taxon>
        <taxon>Pseudomonadati</taxon>
        <taxon>Pseudomonadota</taxon>
        <taxon>Gammaproteobacteria</taxon>
        <taxon>Vibrionales</taxon>
        <taxon>Vibrionaceae</taxon>
        <taxon>Photobacterium</taxon>
    </lineage>
</organism>